<dbReference type="AlphaFoldDB" id="A0A4R3TMR5"/>
<dbReference type="GO" id="GO:0001072">
    <property type="term" value="F:transcription antitermination factor activity, RNA binding"/>
    <property type="evidence" value="ECO:0007669"/>
    <property type="project" value="TreeGrafter"/>
</dbReference>
<comment type="caution">
    <text evidence="1">The sequence shown here is derived from an EMBL/GenBank/DDBJ whole genome shotgun (WGS) entry which is preliminary data.</text>
</comment>
<dbReference type="Pfam" id="PF04309">
    <property type="entry name" value="G3P_antiterm"/>
    <property type="match status" value="1"/>
</dbReference>
<dbReference type="GO" id="GO:0006071">
    <property type="term" value="P:glycerol metabolic process"/>
    <property type="evidence" value="ECO:0007669"/>
    <property type="project" value="InterPro"/>
</dbReference>
<dbReference type="Gene3D" id="3.20.20.70">
    <property type="entry name" value="Aldolase class I"/>
    <property type="match status" value="1"/>
</dbReference>
<dbReference type="RefSeq" id="WP_008689046.1">
    <property type="nucleotide sequence ID" value="NZ_AP024510.1"/>
</dbReference>
<dbReference type="PANTHER" id="PTHR35787:SF1">
    <property type="entry name" value="GLYCEROL UPTAKE OPERON ANTITERMINATOR REGULATORY PROTEIN"/>
    <property type="match status" value="1"/>
</dbReference>
<dbReference type="GeneID" id="73795271"/>
<sequence length="183" mass="20692">MIIQNILPVISDWKTFEAFLKGSYTWCILMDFHMNFMEDLVKQLHEHNKKGIVHMDLIHGIANDQYGTQYMCQKVHADGIISTKPKAIEAAKSNQCISILRIFMIDSRSFMRSVHMASALQPDYIEVLPALLPGIVKKLHAYCDIPVIGGGMIENQEDIAKCLSGGMQAVSTSHRELWESVEK</sequence>
<name>A0A4R3TMR5_9FIRM</name>
<reference evidence="1 2" key="1">
    <citation type="submission" date="2019-03" db="EMBL/GenBank/DDBJ databases">
        <title>Genomic Encyclopedia of Type Strains, Phase IV (KMG-IV): sequencing the most valuable type-strain genomes for metagenomic binning, comparative biology and taxonomic classification.</title>
        <authorList>
            <person name="Goeker M."/>
        </authorList>
    </citation>
    <scope>NUCLEOTIDE SEQUENCE [LARGE SCALE GENOMIC DNA]</scope>
    <source>
        <strain evidence="1 2">DSM 29481</strain>
    </source>
</reference>
<dbReference type="InterPro" id="IPR006699">
    <property type="entry name" value="GlpP"/>
</dbReference>
<keyword evidence="2" id="KW-1185">Reference proteome</keyword>
<dbReference type="EMBL" id="SMBP01000003">
    <property type="protein sequence ID" value="TCU62643.1"/>
    <property type="molecule type" value="Genomic_DNA"/>
</dbReference>
<proteinExistence type="predicted"/>
<evidence type="ECO:0000313" key="1">
    <source>
        <dbReference type="EMBL" id="TCU62643.1"/>
    </source>
</evidence>
<organism evidence="1 2">
    <name type="scientific">Longicatena caecimuris</name>
    <dbReference type="NCBI Taxonomy" id="1796635"/>
    <lineage>
        <taxon>Bacteria</taxon>
        <taxon>Bacillati</taxon>
        <taxon>Bacillota</taxon>
        <taxon>Erysipelotrichia</taxon>
        <taxon>Erysipelotrichales</taxon>
        <taxon>Erysipelotrichaceae</taxon>
        <taxon>Longicatena</taxon>
    </lineage>
</organism>
<accession>A0A4R3TMR5</accession>
<dbReference type="PANTHER" id="PTHR35787">
    <property type="entry name" value="GLYCEROL UPTAKE OPERON ANTITERMINATOR REGULATORY PROTEIN"/>
    <property type="match status" value="1"/>
</dbReference>
<dbReference type="InterPro" id="IPR013785">
    <property type="entry name" value="Aldolase_TIM"/>
</dbReference>
<dbReference type="Proteomes" id="UP000295773">
    <property type="component" value="Unassembled WGS sequence"/>
</dbReference>
<gene>
    <name evidence="1" type="ORF">EDD61_10356</name>
</gene>
<dbReference type="PIRSF" id="PIRSF016897">
    <property type="entry name" value="GlpP"/>
    <property type="match status" value="1"/>
</dbReference>
<dbReference type="SUPFAM" id="SSF110391">
    <property type="entry name" value="GlpP-like"/>
    <property type="match status" value="1"/>
</dbReference>
<dbReference type="GO" id="GO:0045893">
    <property type="term" value="P:positive regulation of DNA-templated transcription"/>
    <property type="evidence" value="ECO:0007669"/>
    <property type="project" value="TreeGrafter"/>
</dbReference>
<protein>
    <submittedName>
        <fullName evidence="1">Glycerol uptake operon antiterminator</fullName>
    </submittedName>
</protein>
<evidence type="ECO:0000313" key="2">
    <source>
        <dbReference type="Proteomes" id="UP000295773"/>
    </source>
</evidence>